<proteinExistence type="predicted"/>
<dbReference type="InterPro" id="IPR007621">
    <property type="entry name" value="TPM_dom"/>
</dbReference>
<evidence type="ECO:0000313" key="3">
    <source>
        <dbReference type="EMBL" id="GLK54925.1"/>
    </source>
</evidence>
<evidence type="ECO:0000313" key="4">
    <source>
        <dbReference type="Proteomes" id="UP001143400"/>
    </source>
</evidence>
<organism evidence="3 4">
    <name type="scientific">Methylopila capsulata</name>
    <dbReference type="NCBI Taxonomy" id="61654"/>
    <lineage>
        <taxon>Bacteria</taxon>
        <taxon>Pseudomonadati</taxon>
        <taxon>Pseudomonadota</taxon>
        <taxon>Alphaproteobacteria</taxon>
        <taxon>Hyphomicrobiales</taxon>
        <taxon>Methylopilaceae</taxon>
        <taxon>Methylopila</taxon>
    </lineage>
</organism>
<keyword evidence="1" id="KW-0812">Transmembrane</keyword>
<reference evidence="3" key="1">
    <citation type="journal article" date="2014" name="Int. J. Syst. Evol. Microbiol.">
        <title>Complete genome sequence of Corynebacterium casei LMG S-19264T (=DSM 44701T), isolated from a smear-ripened cheese.</title>
        <authorList>
            <consortium name="US DOE Joint Genome Institute (JGI-PGF)"/>
            <person name="Walter F."/>
            <person name="Albersmeier A."/>
            <person name="Kalinowski J."/>
            <person name="Ruckert C."/>
        </authorList>
    </citation>
    <scope>NUCLEOTIDE SEQUENCE</scope>
    <source>
        <strain evidence="3">VKM B-1606</strain>
    </source>
</reference>
<dbReference type="Pfam" id="PF04536">
    <property type="entry name" value="TPM_phosphatase"/>
    <property type="match status" value="1"/>
</dbReference>
<dbReference type="EMBL" id="BSFF01000001">
    <property type="protein sequence ID" value="GLK54925.1"/>
    <property type="molecule type" value="Genomic_DNA"/>
</dbReference>
<evidence type="ECO:0000256" key="1">
    <source>
        <dbReference type="SAM" id="Phobius"/>
    </source>
</evidence>
<feature type="domain" description="TPM" evidence="2">
    <location>
        <begin position="104"/>
        <end position="188"/>
    </location>
</feature>
<evidence type="ECO:0000259" key="2">
    <source>
        <dbReference type="Pfam" id="PF04536"/>
    </source>
</evidence>
<keyword evidence="1" id="KW-0472">Membrane</keyword>
<dbReference type="AlphaFoldDB" id="A0A9W6MQQ4"/>
<dbReference type="Gene3D" id="3.10.310.50">
    <property type="match status" value="1"/>
</dbReference>
<accession>A0A9W6MQQ4</accession>
<name>A0A9W6MQQ4_9HYPH</name>
<comment type="caution">
    <text evidence="3">The sequence shown here is derived from an EMBL/GenBank/DDBJ whole genome shotgun (WGS) entry which is preliminary data.</text>
</comment>
<sequence>MVTAANCPPLTADDRARIAAAVAAAEARTSAEIVVVVETDPCEEGDATVALVAAGFLAIAVGGLLSWTGLRLEGVVIAQAALFAGLAALAASSRVRRALGVGRLPSHAAHQAALQAFEELGLVRTKERTGVMIHVAIADRRVEIVADEGVHAAIAPETWAEEVEMVVSAARAGRLVDGLVQAVETCGAALAQALPPEPGLGNELPNAPIVR</sequence>
<feature type="transmembrane region" description="Helical" evidence="1">
    <location>
        <begin position="76"/>
        <end position="95"/>
    </location>
</feature>
<gene>
    <name evidence="3" type="ORF">GCM10008170_09440</name>
</gene>
<dbReference type="Proteomes" id="UP001143400">
    <property type="component" value="Unassembled WGS sequence"/>
</dbReference>
<protein>
    <recommendedName>
        <fullName evidence="2">TPM domain-containing protein</fullName>
    </recommendedName>
</protein>
<dbReference type="PANTHER" id="PTHR30373">
    <property type="entry name" value="UPF0603 PROTEIN YGCG"/>
    <property type="match status" value="1"/>
</dbReference>
<dbReference type="PANTHER" id="PTHR30373:SF8">
    <property type="entry name" value="BLL7265 PROTEIN"/>
    <property type="match status" value="1"/>
</dbReference>
<keyword evidence="1" id="KW-1133">Transmembrane helix</keyword>
<reference evidence="3" key="2">
    <citation type="submission" date="2023-01" db="EMBL/GenBank/DDBJ databases">
        <authorList>
            <person name="Sun Q."/>
            <person name="Evtushenko L."/>
        </authorList>
    </citation>
    <scope>NUCLEOTIDE SEQUENCE</scope>
    <source>
        <strain evidence="3">VKM B-1606</strain>
    </source>
</reference>
<feature type="transmembrane region" description="Helical" evidence="1">
    <location>
        <begin position="49"/>
        <end position="70"/>
    </location>
</feature>